<dbReference type="OrthoDB" id="5690781at2"/>
<dbReference type="InterPro" id="IPR010824">
    <property type="entry name" value="DUF1425"/>
</dbReference>
<dbReference type="CDD" id="cd09030">
    <property type="entry name" value="DUF1425"/>
    <property type="match status" value="1"/>
</dbReference>
<evidence type="ECO:0000256" key="1">
    <source>
        <dbReference type="SAM" id="SignalP"/>
    </source>
</evidence>
<protein>
    <submittedName>
        <fullName evidence="2">DUF1425 domain-containing protein</fullName>
    </submittedName>
</protein>
<dbReference type="Gene3D" id="2.60.40.3230">
    <property type="match status" value="1"/>
</dbReference>
<organism evidence="2 3">
    <name type="scientific">Caviibacterium pharyngocola</name>
    <dbReference type="NCBI Taxonomy" id="28159"/>
    <lineage>
        <taxon>Bacteria</taxon>
        <taxon>Pseudomonadati</taxon>
        <taxon>Pseudomonadota</taxon>
        <taxon>Gammaproteobacteria</taxon>
        <taxon>Pasteurellales</taxon>
        <taxon>Pasteurellaceae</taxon>
        <taxon>Caviibacterium</taxon>
    </lineage>
</organism>
<dbReference type="RefSeq" id="WP_100295803.1">
    <property type="nucleotide sequence ID" value="NZ_PHGZ01000004.1"/>
</dbReference>
<dbReference type="PROSITE" id="PS51257">
    <property type="entry name" value="PROKAR_LIPOPROTEIN"/>
    <property type="match status" value="1"/>
</dbReference>
<name>A0A2M8RY76_9PAST</name>
<keyword evidence="1" id="KW-0732">Signal</keyword>
<dbReference type="InterPro" id="IPR038483">
    <property type="entry name" value="YcfL-like_sf"/>
</dbReference>
<reference evidence="2 3" key="1">
    <citation type="submission" date="2017-11" db="EMBL/GenBank/DDBJ databases">
        <title>Reclassification of Bisgaard taxon 5 as Caviibacterium pharyngocola gen. nov., sp. nov.</title>
        <authorList>
            <person name="Christensen H."/>
        </authorList>
    </citation>
    <scope>NUCLEOTIDE SEQUENCE [LARGE SCALE GENOMIC DNA]</scope>
    <source>
        <strain evidence="2 3">7_3</strain>
    </source>
</reference>
<evidence type="ECO:0000313" key="3">
    <source>
        <dbReference type="Proteomes" id="UP000230282"/>
    </source>
</evidence>
<proteinExistence type="predicted"/>
<dbReference type="Proteomes" id="UP000230282">
    <property type="component" value="Unassembled WGS sequence"/>
</dbReference>
<sequence>MKKTVSLLFCTALLTACGSSAPNLVGTTKPILTIESNLAPLIEAEANSDSAWVKNTSDRPLSLDYGVFWYDKLGVTQFEPNAFSSLYLDRAQKIAVPLARPTAESVNYRLYLRLK</sequence>
<feature type="signal peptide" evidence="1">
    <location>
        <begin position="1"/>
        <end position="21"/>
    </location>
</feature>
<dbReference type="AlphaFoldDB" id="A0A2M8RY76"/>
<feature type="chain" id="PRO_5014657012" evidence="1">
    <location>
        <begin position="22"/>
        <end position="115"/>
    </location>
</feature>
<keyword evidence="3" id="KW-1185">Reference proteome</keyword>
<comment type="caution">
    <text evidence="2">The sequence shown here is derived from an EMBL/GenBank/DDBJ whole genome shotgun (WGS) entry which is preliminary data.</text>
</comment>
<accession>A0A2M8RY76</accession>
<evidence type="ECO:0000313" key="2">
    <source>
        <dbReference type="EMBL" id="PJG83838.1"/>
    </source>
</evidence>
<dbReference type="EMBL" id="PHGZ01000004">
    <property type="protein sequence ID" value="PJG83838.1"/>
    <property type="molecule type" value="Genomic_DNA"/>
</dbReference>
<gene>
    <name evidence="2" type="ORF">CVP04_01750</name>
</gene>